<evidence type="ECO:0000256" key="3">
    <source>
        <dbReference type="ARBA" id="ARBA00004496"/>
    </source>
</evidence>
<dbReference type="GO" id="GO:0005634">
    <property type="term" value="C:nucleus"/>
    <property type="evidence" value="ECO:0007669"/>
    <property type="project" value="UniProtKB-SubCell"/>
</dbReference>
<dbReference type="InterPro" id="IPR011993">
    <property type="entry name" value="PH-like_dom_sf"/>
</dbReference>
<keyword evidence="4" id="KW-0963">Cytoplasm</keyword>
<dbReference type="GO" id="GO:1901739">
    <property type="term" value="P:regulation of myoblast fusion"/>
    <property type="evidence" value="ECO:0007669"/>
    <property type="project" value="TreeGrafter"/>
</dbReference>
<dbReference type="SUPFAM" id="SSF50729">
    <property type="entry name" value="PH domain-like"/>
    <property type="match status" value="1"/>
</dbReference>
<dbReference type="EMBL" id="JAULUE010002064">
    <property type="protein sequence ID" value="KAK5879460.1"/>
    <property type="molecule type" value="Genomic_DNA"/>
</dbReference>
<evidence type="ECO:0000313" key="9">
    <source>
        <dbReference type="EMBL" id="KAK5879460.1"/>
    </source>
</evidence>
<accession>A0AAN8B6L2</accession>
<dbReference type="InterPro" id="IPR043448">
    <property type="entry name" value="PKHO1/2"/>
</dbReference>
<evidence type="ECO:0000256" key="5">
    <source>
        <dbReference type="ARBA" id="ARBA00023136"/>
    </source>
</evidence>
<keyword evidence="6" id="KW-0539">Nucleus</keyword>
<dbReference type="GO" id="GO:0005737">
    <property type="term" value="C:cytoplasm"/>
    <property type="evidence" value="ECO:0007669"/>
    <property type="project" value="UniProtKB-SubCell"/>
</dbReference>
<reference evidence="9 10" key="1">
    <citation type="journal article" date="2023" name="Mol. Biol. Evol.">
        <title>Genomics of Secondarily Temperate Adaptation in the Only Non-Antarctic Icefish.</title>
        <authorList>
            <person name="Rivera-Colon A.G."/>
            <person name="Rayamajhi N."/>
            <person name="Minhas B.F."/>
            <person name="Madrigal G."/>
            <person name="Bilyk K.T."/>
            <person name="Yoon V."/>
            <person name="Hune M."/>
            <person name="Gregory S."/>
            <person name="Cheng C.H.C."/>
            <person name="Catchen J.M."/>
        </authorList>
    </citation>
    <scope>NUCLEOTIDE SEQUENCE [LARGE SCALE GENOMIC DNA]</scope>
    <source>
        <strain evidence="9">JC2023a</strain>
    </source>
</reference>
<proteinExistence type="predicted"/>
<sequence length="263" mass="29658">MWTVKELGRADEVLDLSDYDRCEEIRKNKTRSKKNHSKFRVQRCSSPGNTVPNLVFLAVSPEEKESWIQVLNAAITRAKNQILDEVTVEDAHLSHLTRDRVKIPQTRRLPTRGHLLAVASSSDGALTLDLIQEYDPPSDPRPPLCACAEASGKSHSLPREVQSPLVGKKSRRPSIEQILTPQDPKDHKDPKNHKDPPMVARLQELIAQKLQDTETMLTEVRGGVGLRGGAEAERILMEATETWSQARDVLQEVKELQDLYRQL</sequence>
<dbReference type="PANTHER" id="PTHR15871:SF1">
    <property type="entry name" value="PLECKSTRIN HOMOLOGY DOMAIN-CONTAINING FAMILY O MEMBER 1"/>
    <property type="match status" value="1"/>
</dbReference>
<dbReference type="Gene3D" id="2.30.29.30">
    <property type="entry name" value="Pleckstrin-homology domain (PH domain)/Phosphotyrosine-binding domain (PTB)"/>
    <property type="match status" value="1"/>
</dbReference>
<dbReference type="GO" id="GO:0032587">
    <property type="term" value="C:ruffle membrane"/>
    <property type="evidence" value="ECO:0007669"/>
    <property type="project" value="TreeGrafter"/>
</dbReference>
<dbReference type="PANTHER" id="PTHR15871">
    <property type="entry name" value="PH DOMAIN-CONTAINING PROTEIN"/>
    <property type="match status" value="1"/>
</dbReference>
<evidence type="ECO:0000256" key="4">
    <source>
        <dbReference type="ARBA" id="ARBA00022490"/>
    </source>
</evidence>
<gene>
    <name evidence="9" type="ORF">CesoFtcFv8_022573</name>
</gene>
<evidence type="ECO:0000256" key="7">
    <source>
        <dbReference type="SAM" id="MobiDB-lite"/>
    </source>
</evidence>
<feature type="compositionally biased region" description="Basic and acidic residues" evidence="7">
    <location>
        <begin position="183"/>
        <end position="196"/>
    </location>
</feature>
<protein>
    <recommendedName>
        <fullName evidence="8">PH domain-containing protein</fullName>
    </recommendedName>
</protein>
<evidence type="ECO:0000256" key="1">
    <source>
        <dbReference type="ARBA" id="ARBA00004123"/>
    </source>
</evidence>
<comment type="subcellular location">
    <subcellularLocation>
        <location evidence="3">Cytoplasm</location>
    </subcellularLocation>
    <subcellularLocation>
        <location evidence="2">Membrane</location>
    </subcellularLocation>
    <subcellularLocation>
        <location evidence="1">Nucleus</location>
    </subcellularLocation>
</comment>
<dbReference type="PROSITE" id="PS50003">
    <property type="entry name" value="PH_DOMAIN"/>
    <property type="match status" value="1"/>
</dbReference>
<dbReference type="Proteomes" id="UP001335648">
    <property type="component" value="Unassembled WGS sequence"/>
</dbReference>
<feature type="region of interest" description="Disordered" evidence="7">
    <location>
        <begin position="148"/>
        <end position="196"/>
    </location>
</feature>
<evidence type="ECO:0000256" key="6">
    <source>
        <dbReference type="ARBA" id="ARBA00023242"/>
    </source>
</evidence>
<dbReference type="AlphaFoldDB" id="A0AAN8B6L2"/>
<comment type="caution">
    <text evidence="9">The sequence shown here is derived from an EMBL/GenBank/DDBJ whole genome shotgun (WGS) entry which is preliminary data.</text>
</comment>
<keyword evidence="10" id="KW-1185">Reference proteome</keyword>
<organism evidence="9 10">
    <name type="scientific">Champsocephalus esox</name>
    <name type="common">pike icefish</name>
    <dbReference type="NCBI Taxonomy" id="159716"/>
    <lineage>
        <taxon>Eukaryota</taxon>
        <taxon>Metazoa</taxon>
        <taxon>Chordata</taxon>
        <taxon>Craniata</taxon>
        <taxon>Vertebrata</taxon>
        <taxon>Euteleostomi</taxon>
        <taxon>Actinopterygii</taxon>
        <taxon>Neopterygii</taxon>
        <taxon>Teleostei</taxon>
        <taxon>Neoteleostei</taxon>
        <taxon>Acanthomorphata</taxon>
        <taxon>Eupercaria</taxon>
        <taxon>Perciformes</taxon>
        <taxon>Notothenioidei</taxon>
        <taxon>Channichthyidae</taxon>
        <taxon>Champsocephalus</taxon>
    </lineage>
</organism>
<dbReference type="GO" id="GO:0036195">
    <property type="term" value="C:muscle cell projection membrane"/>
    <property type="evidence" value="ECO:0007669"/>
    <property type="project" value="TreeGrafter"/>
</dbReference>
<dbReference type="InterPro" id="IPR001849">
    <property type="entry name" value="PH_domain"/>
</dbReference>
<keyword evidence="5" id="KW-0472">Membrane</keyword>
<name>A0AAN8B6L2_9TELE</name>
<evidence type="ECO:0000256" key="2">
    <source>
        <dbReference type="ARBA" id="ARBA00004370"/>
    </source>
</evidence>
<feature type="domain" description="PH" evidence="8">
    <location>
        <begin position="1"/>
        <end position="76"/>
    </location>
</feature>
<evidence type="ECO:0000259" key="8">
    <source>
        <dbReference type="PROSITE" id="PS50003"/>
    </source>
</evidence>
<evidence type="ECO:0000313" key="10">
    <source>
        <dbReference type="Proteomes" id="UP001335648"/>
    </source>
</evidence>